<evidence type="ECO:0000313" key="2">
    <source>
        <dbReference type="EMBL" id="KPL59509.1"/>
    </source>
</evidence>
<dbReference type="InterPro" id="IPR016024">
    <property type="entry name" value="ARM-type_fold"/>
</dbReference>
<keyword evidence="1" id="KW-0812">Transmembrane</keyword>
<feature type="transmembrane region" description="Helical" evidence="1">
    <location>
        <begin position="6"/>
        <end position="29"/>
    </location>
</feature>
<dbReference type="SUPFAM" id="SSF48371">
    <property type="entry name" value="ARM repeat"/>
    <property type="match status" value="1"/>
</dbReference>
<sequence>MYSRELLYFSIALVILLVILTGLCLYLMLKKVIDNKNRNQIERYKEEYQLALFQFLHEGVEAEELSVRSPLQTRALIELLASFSKMFASEDMQERLQGFAEEHFQPFILSQLKHRRWSIRMNALYWIHDFKMKSMLEPLKKLHASKKVSKAEEMQLLKIQVLFDEKKLVERLSETKHELSEFEFSLLFHSFREDQFRPLISAFDNLPEVMRFALIDSIGVKNRMEHVSFLKHLLDTGTTELRVRALKAVVGMEFYLDIPTLSVHLHADSWQERLMAIKACEYIRSTELSPVLQNLMSDPSFYVRSQAAQSLLRLENGQALLREIAAYAEDGYARDMAEQWLERGAVS</sequence>
<dbReference type="Proteomes" id="UP000050398">
    <property type="component" value="Unassembled WGS sequence"/>
</dbReference>
<reference evidence="2 3" key="1">
    <citation type="submission" date="2015-08" db="EMBL/GenBank/DDBJ databases">
        <title>Draft Genome Sequence of Bacillus vietnamensis UCD-SED5.</title>
        <authorList>
            <person name="Lee R.D."/>
            <person name="Jospin G."/>
            <person name="Lang J.M."/>
            <person name="Coil D.A."/>
            <person name="Eisen J.A."/>
        </authorList>
    </citation>
    <scope>NUCLEOTIDE SEQUENCE [LARGE SCALE GENOMIC DNA]</scope>
    <source>
        <strain evidence="2 3">UCD-SED5</strain>
    </source>
</reference>
<comment type="caution">
    <text evidence="2">The sequence shown here is derived from an EMBL/GenBank/DDBJ whole genome shotgun (WGS) entry which is preliminary data.</text>
</comment>
<gene>
    <name evidence="2" type="ORF">AM506_11200</name>
</gene>
<keyword evidence="1" id="KW-0472">Membrane</keyword>
<dbReference type="AlphaFoldDB" id="A0A0P6W327"/>
<proteinExistence type="predicted"/>
<keyword evidence="1" id="KW-1133">Transmembrane helix</keyword>
<name>A0A0P6W327_9BACI</name>
<accession>A0A0P6W327</accession>
<dbReference type="PATRIC" id="fig|218284.4.peg.3945"/>
<evidence type="ECO:0000256" key="1">
    <source>
        <dbReference type="SAM" id="Phobius"/>
    </source>
</evidence>
<dbReference type="Pfam" id="PF13646">
    <property type="entry name" value="HEAT_2"/>
    <property type="match status" value="1"/>
</dbReference>
<dbReference type="EMBL" id="LIXZ01000007">
    <property type="protein sequence ID" value="KPL59509.1"/>
    <property type="molecule type" value="Genomic_DNA"/>
</dbReference>
<organism evidence="2 3">
    <name type="scientific">Rossellomorea vietnamensis</name>
    <dbReference type="NCBI Taxonomy" id="218284"/>
    <lineage>
        <taxon>Bacteria</taxon>
        <taxon>Bacillati</taxon>
        <taxon>Bacillota</taxon>
        <taxon>Bacilli</taxon>
        <taxon>Bacillales</taxon>
        <taxon>Bacillaceae</taxon>
        <taxon>Rossellomorea</taxon>
    </lineage>
</organism>
<dbReference type="Gene3D" id="1.25.10.10">
    <property type="entry name" value="Leucine-rich Repeat Variant"/>
    <property type="match status" value="1"/>
</dbReference>
<dbReference type="InterPro" id="IPR011989">
    <property type="entry name" value="ARM-like"/>
</dbReference>
<protein>
    <submittedName>
        <fullName evidence="2">Uncharacterized protein</fullName>
    </submittedName>
</protein>
<evidence type="ECO:0000313" key="3">
    <source>
        <dbReference type="Proteomes" id="UP000050398"/>
    </source>
</evidence>
<dbReference type="RefSeq" id="WP_060672574.1">
    <property type="nucleotide sequence ID" value="NZ_LIXZ01000007.1"/>
</dbReference>
<dbReference type="OrthoDB" id="2112914at2"/>